<comment type="caution">
    <text evidence="1">The sequence shown here is derived from an EMBL/GenBank/DDBJ whole genome shotgun (WGS) entry which is preliminary data.</text>
</comment>
<sequence length="119" mass="13348">MATSVAAALKKLLPKELPPSLSTRSSTLYQVLSRYPNDGVGQRIHQTRWSMKGISDSYWVVTKTRLKLEGKHGKAWGKLTWKGKLVSDHEEEIRGGLKYTWRQGVSRTTTQPSGTNPIP</sequence>
<accession>A0ACB8UDW3</accession>
<reference evidence="1" key="1">
    <citation type="journal article" date="2021" name="Environ. Microbiol.">
        <title>Gene family expansions and transcriptome signatures uncover fungal adaptations to wood decay.</title>
        <authorList>
            <person name="Hage H."/>
            <person name="Miyauchi S."/>
            <person name="Viragh M."/>
            <person name="Drula E."/>
            <person name="Min B."/>
            <person name="Chaduli D."/>
            <person name="Navarro D."/>
            <person name="Favel A."/>
            <person name="Norest M."/>
            <person name="Lesage-Meessen L."/>
            <person name="Balint B."/>
            <person name="Merenyi Z."/>
            <person name="de Eugenio L."/>
            <person name="Morin E."/>
            <person name="Martinez A.T."/>
            <person name="Baldrian P."/>
            <person name="Stursova M."/>
            <person name="Martinez M.J."/>
            <person name="Novotny C."/>
            <person name="Magnuson J.K."/>
            <person name="Spatafora J.W."/>
            <person name="Maurice S."/>
            <person name="Pangilinan J."/>
            <person name="Andreopoulos W."/>
            <person name="LaButti K."/>
            <person name="Hundley H."/>
            <person name="Na H."/>
            <person name="Kuo A."/>
            <person name="Barry K."/>
            <person name="Lipzen A."/>
            <person name="Henrissat B."/>
            <person name="Riley R."/>
            <person name="Ahrendt S."/>
            <person name="Nagy L.G."/>
            <person name="Grigoriev I.V."/>
            <person name="Martin F."/>
            <person name="Rosso M.N."/>
        </authorList>
    </citation>
    <scope>NUCLEOTIDE SEQUENCE</scope>
    <source>
        <strain evidence="1">CBS 384.51</strain>
    </source>
</reference>
<dbReference type="Proteomes" id="UP001055072">
    <property type="component" value="Unassembled WGS sequence"/>
</dbReference>
<keyword evidence="2" id="KW-1185">Reference proteome</keyword>
<evidence type="ECO:0000313" key="1">
    <source>
        <dbReference type="EMBL" id="KAI0092460.1"/>
    </source>
</evidence>
<protein>
    <submittedName>
        <fullName evidence="1">Uncharacterized protein</fullName>
    </submittedName>
</protein>
<evidence type="ECO:0000313" key="2">
    <source>
        <dbReference type="Proteomes" id="UP001055072"/>
    </source>
</evidence>
<dbReference type="EMBL" id="MU274903">
    <property type="protein sequence ID" value="KAI0092460.1"/>
    <property type="molecule type" value="Genomic_DNA"/>
</dbReference>
<name>A0ACB8UDW3_9APHY</name>
<gene>
    <name evidence="1" type="ORF">BDY19DRAFT_903277</name>
</gene>
<proteinExistence type="predicted"/>
<organism evidence="1 2">
    <name type="scientific">Irpex rosettiformis</name>
    <dbReference type="NCBI Taxonomy" id="378272"/>
    <lineage>
        <taxon>Eukaryota</taxon>
        <taxon>Fungi</taxon>
        <taxon>Dikarya</taxon>
        <taxon>Basidiomycota</taxon>
        <taxon>Agaricomycotina</taxon>
        <taxon>Agaricomycetes</taxon>
        <taxon>Polyporales</taxon>
        <taxon>Irpicaceae</taxon>
        <taxon>Irpex</taxon>
    </lineage>
</organism>